<dbReference type="InterPro" id="IPR019734">
    <property type="entry name" value="TPR_rpt"/>
</dbReference>
<dbReference type="InterPro" id="IPR050498">
    <property type="entry name" value="Ycf3"/>
</dbReference>
<keyword evidence="1" id="KW-0677">Repeat</keyword>
<feature type="repeat" description="TPR" evidence="3">
    <location>
        <begin position="569"/>
        <end position="602"/>
    </location>
</feature>
<feature type="repeat" description="TPR" evidence="3">
    <location>
        <begin position="637"/>
        <end position="670"/>
    </location>
</feature>
<dbReference type="InterPro" id="IPR027417">
    <property type="entry name" value="P-loop_NTPase"/>
</dbReference>
<feature type="repeat" description="TPR" evidence="3">
    <location>
        <begin position="841"/>
        <end position="874"/>
    </location>
</feature>
<keyword evidence="4" id="KW-0175">Coiled coil</keyword>
<dbReference type="SUPFAM" id="SSF48452">
    <property type="entry name" value="TPR-like"/>
    <property type="match status" value="1"/>
</dbReference>
<reference evidence="5 6" key="1">
    <citation type="submission" date="2022-10" db="EMBL/GenBank/DDBJ databases">
        <title>The complete genomes of actinobacterial strains from the NBC collection.</title>
        <authorList>
            <person name="Joergensen T.S."/>
            <person name="Alvarez Arevalo M."/>
            <person name="Sterndorff E.B."/>
            <person name="Faurdal D."/>
            <person name="Vuksanovic O."/>
            <person name="Mourched A.-S."/>
            <person name="Charusanti P."/>
            <person name="Shaw S."/>
            <person name="Blin K."/>
            <person name="Weber T."/>
        </authorList>
    </citation>
    <scope>NUCLEOTIDE SEQUENCE [LARGE SCALE GENOMIC DNA]</scope>
    <source>
        <strain evidence="5 6">NBC 01752</strain>
    </source>
</reference>
<evidence type="ECO:0000256" key="2">
    <source>
        <dbReference type="ARBA" id="ARBA00022803"/>
    </source>
</evidence>
<evidence type="ECO:0000256" key="4">
    <source>
        <dbReference type="SAM" id="Coils"/>
    </source>
</evidence>
<dbReference type="PROSITE" id="PS50005">
    <property type="entry name" value="TPR"/>
    <property type="match status" value="9"/>
</dbReference>
<dbReference type="Proteomes" id="UP001340816">
    <property type="component" value="Chromosome"/>
</dbReference>
<feature type="coiled-coil region" evidence="4">
    <location>
        <begin position="96"/>
        <end position="123"/>
    </location>
</feature>
<sequence length="1125" mass="123805">MAQAGPSRQELIQQGNRAGFVGRDTERAVFLRNFDLRPGDPGQRFRFHVHGPAGVGKTFLVQELQHLARERGALTAYVDEHAGSVPEALSEICEQFAHQGRRLKDLERRLTAYQERRHEAEAAALAALAGGPAPEPEAASAGSRAAVGLGLAAVEATLPGGSLLTSALPADRLALSADRLRAGLGARFRNPDDIELVTSPEKVLTPILLRELRAAAAAAASSAFTSAFTSTSASASEWIVLFFDTYERTGLFLDPWLHEMITRGTADGGLPATVVVVTAGQRPLDLARWRGLDPVADVPLAPFTETESRRLLAGKGVVAEPVVEEVLRLTGGLPVLVSTLANKRPGDPDAVSDPSAGAVELFLKSEPSVRRKVAGICALPRWLDADVFRVLVVDHPDDELDALYDWLTALPFVGERGQRVQYHDVVRAPMLRRERRRSPQKWAGRHRRLAEAFARWGDDVGAGREPEDLWEDEEWRGLRLEETYHLLCARPPAALGEALRSLVLTCREDVIAGRRWARMLAEAGDATDNAALREWGRELGEALADGETGVAGAMALLLARPGLDTGGRAAAHTLRGRELRHDGEYGRALEEYARALELDPELAWAHYGRGFTHRLMNDLPAALAAFDRADELAPDTGWIISERAETYRLSARFEEAVADFDRAVALDPTNDEVLTGRAVCRQALGRYDEALADFNRALSIDGEYVWAVVRRARLRRARGEPDEAFADFDRAVALAPDEAWVASERGDAYRRARRYEEAVTELGRALSLEPDYASALASRGQALHELARYEEALADLDRAVELEPDYSWALVMRAHAKHELGDPAGKFEDLRRAVDTDPDDGWTSHELGVAYRDSELYEEAVTVFRRILERSPDDHATLAGLGGTYRDMKDYQEAHRHLDRALELSPDYGWAYVSRARAGLATGRTERALADLDRCVELATEADWARRTAVELLMLCDCWDEASARLADADRAAAPDDDLDDLRVEAHLHAGRWTEARRLAERIRETEPISGTFQLAVTVSRSEGLPAAEPLWRELAQMIEEGGGLDESERAQGRCFVGCALADWPAADRGLADFLATTPDWDDLANLTAVLTDVLQSPGSDRARVTAHLTQATRARDEIRARYDS</sequence>
<keyword evidence="2 3" id="KW-0802">TPR repeat</keyword>
<gene>
    <name evidence="5" type="ORF">OHB35_22950</name>
</gene>
<feature type="repeat" description="TPR" evidence="3">
    <location>
        <begin position="603"/>
        <end position="636"/>
    </location>
</feature>
<dbReference type="PANTHER" id="PTHR44858:SF1">
    <property type="entry name" value="UDP-N-ACETYLGLUCOSAMINE--PEPTIDE N-ACETYLGLUCOSAMINYLTRANSFERASE SPINDLY-RELATED"/>
    <property type="match status" value="1"/>
</dbReference>
<keyword evidence="6" id="KW-1185">Reference proteome</keyword>
<dbReference type="PANTHER" id="PTHR44858">
    <property type="entry name" value="TETRATRICOPEPTIDE REPEAT PROTEIN 6"/>
    <property type="match status" value="1"/>
</dbReference>
<feature type="repeat" description="TPR" evidence="3">
    <location>
        <begin position="739"/>
        <end position="772"/>
    </location>
</feature>
<accession>A0ABZ1HEY6</accession>
<evidence type="ECO:0000256" key="3">
    <source>
        <dbReference type="PROSITE-ProRule" id="PRU00339"/>
    </source>
</evidence>
<proteinExistence type="predicted"/>
<dbReference type="SMART" id="SM00028">
    <property type="entry name" value="TPR"/>
    <property type="match status" value="11"/>
</dbReference>
<dbReference type="Pfam" id="PF14559">
    <property type="entry name" value="TPR_19"/>
    <property type="match status" value="1"/>
</dbReference>
<feature type="repeat" description="TPR" evidence="3">
    <location>
        <begin position="671"/>
        <end position="704"/>
    </location>
</feature>
<evidence type="ECO:0000313" key="5">
    <source>
        <dbReference type="EMBL" id="WSD15876.1"/>
    </source>
</evidence>
<dbReference type="Gene3D" id="1.25.40.10">
    <property type="entry name" value="Tetratricopeptide repeat domain"/>
    <property type="match status" value="4"/>
</dbReference>
<evidence type="ECO:0000313" key="6">
    <source>
        <dbReference type="Proteomes" id="UP001340816"/>
    </source>
</evidence>
<evidence type="ECO:0000256" key="1">
    <source>
        <dbReference type="ARBA" id="ARBA00022737"/>
    </source>
</evidence>
<dbReference type="EMBL" id="CP109135">
    <property type="protein sequence ID" value="WSD15876.1"/>
    <property type="molecule type" value="Genomic_DNA"/>
</dbReference>
<dbReference type="RefSeq" id="WP_326759781.1">
    <property type="nucleotide sequence ID" value="NZ_CP109135.1"/>
</dbReference>
<dbReference type="SUPFAM" id="SSF52540">
    <property type="entry name" value="P-loop containing nucleoside triphosphate hydrolases"/>
    <property type="match status" value="1"/>
</dbReference>
<feature type="repeat" description="TPR" evidence="3">
    <location>
        <begin position="773"/>
        <end position="806"/>
    </location>
</feature>
<dbReference type="Pfam" id="PF13424">
    <property type="entry name" value="TPR_12"/>
    <property type="match status" value="1"/>
</dbReference>
<dbReference type="Pfam" id="PF13414">
    <property type="entry name" value="TPR_11"/>
    <property type="match status" value="2"/>
</dbReference>
<protein>
    <submittedName>
        <fullName evidence="5">Tetratricopeptide repeat protein</fullName>
    </submittedName>
</protein>
<feature type="repeat" description="TPR" evidence="3">
    <location>
        <begin position="705"/>
        <end position="738"/>
    </location>
</feature>
<organism evidence="5 6">
    <name type="scientific">Streptomyces phaeochromogenes</name>
    <dbReference type="NCBI Taxonomy" id="1923"/>
    <lineage>
        <taxon>Bacteria</taxon>
        <taxon>Bacillati</taxon>
        <taxon>Actinomycetota</taxon>
        <taxon>Actinomycetes</taxon>
        <taxon>Kitasatosporales</taxon>
        <taxon>Streptomycetaceae</taxon>
        <taxon>Streptomyces</taxon>
        <taxon>Streptomyces phaeochromogenes group</taxon>
    </lineage>
</organism>
<dbReference type="PROSITE" id="PS50293">
    <property type="entry name" value="TPR_REGION"/>
    <property type="match status" value="2"/>
</dbReference>
<dbReference type="InterPro" id="IPR011990">
    <property type="entry name" value="TPR-like_helical_dom_sf"/>
</dbReference>
<name>A0ABZ1HEY6_STRPH</name>
<feature type="repeat" description="TPR" evidence="3">
    <location>
        <begin position="875"/>
        <end position="908"/>
    </location>
</feature>